<reference evidence="3" key="2">
    <citation type="submission" date="2014-09" db="EMBL/GenBank/DDBJ databases">
        <authorList>
            <person name="Mudge J."/>
            <person name="Ramaraj T."/>
            <person name="Lindquist I.E."/>
            <person name="Bharti A.K."/>
            <person name="Sundararajan A."/>
            <person name="Cameron C.T."/>
            <person name="Woodward J.E."/>
            <person name="May G.D."/>
            <person name="Brubaker C."/>
            <person name="Broadhvest J."/>
            <person name="Wilkins T.A."/>
        </authorList>
    </citation>
    <scope>NUCLEOTIDE SEQUENCE</scope>
    <source>
        <strain evidence="3">cv. AKA8401</strain>
    </source>
</reference>
<accession>A0A0B0PJV5</accession>
<sequence>MIKLYHLLQVASRTLPLSIAGVSSTFKLHNQEERNSRVDRGKEKVKD</sequence>
<dbReference type="AlphaFoldDB" id="A0A0B0PJV5"/>
<dbReference type="EMBL" id="KN438248">
    <property type="protein sequence ID" value="KHG26738.1"/>
    <property type="molecule type" value="Genomic_DNA"/>
</dbReference>
<organism evidence="2 3">
    <name type="scientific">Gossypium arboreum</name>
    <name type="common">Tree cotton</name>
    <name type="synonym">Gossypium nanking</name>
    <dbReference type="NCBI Taxonomy" id="29729"/>
    <lineage>
        <taxon>Eukaryota</taxon>
        <taxon>Viridiplantae</taxon>
        <taxon>Streptophyta</taxon>
        <taxon>Embryophyta</taxon>
        <taxon>Tracheophyta</taxon>
        <taxon>Spermatophyta</taxon>
        <taxon>Magnoliopsida</taxon>
        <taxon>eudicotyledons</taxon>
        <taxon>Gunneridae</taxon>
        <taxon>Pentapetalae</taxon>
        <taxon>rosids</taxon>
        <taxon>malvids</taxon>
        <taxon>Malvales</taxon>
        <taxon>Malvaceae</taxon>
        <taxon>Malvoideae</taxon>
        <taxon>Gossypium</taxon>
    </lineage>
</organism>
<evidence type="ECO:0000313" key="2">
    <source>
        <dbReference type="EMBL" id="KHG26738.1"/>
    </source>
</evidence>
<reference evidence="2" key="1">
    <citation type="submission" date="2014-09" db="EMBL/GenBank/DDBJ databases">
        <title>G. arboreum L. cv. AKA8401 A2 genome assembly version 1.0.</title>
        <authorList>
            <person name="Mudge J."/>
            <person name="Ramaraj T."/>
            <person name="Lindquist I.E."/>
            <person name="Bharti A.K."/>
            <person name="Sundararajan A."/>
            <person name="Cameron C.T."/>
            <person name="Woodward J.E."/>
            <person name="May G.D."/>
            <person name="Brubaker C."/>
            <person name="Broadhvest J."/>
            <person name="Wilkins T.A."/>
        </authorList>
    </citation>
    <scope>NUCLEOTIDE SEQUENCE</scope>
</reference>
<keyword evidence="3" id="KW-1185">Reference proteome</keyword>
<proteinExistence type="predicted"/>
<evidence type="ECO:0000313" key="1">
    <source>
        <dbReference type="EMBL" id="KHG21972.1"/>
    </source>
</evidence>
<gene>
    <name evidence="1" type="ORF">F383_09711</name>
    <name evidence="2" type="ORF">F383_33793</name>
</gene>
<dbReference type="EMBL" id="KN420226">
    <property type="protein sequence ID" value="KHG21972.1"/>
    <property type="molecule type" value="Genomic_DNA"/>
</dbReference>
<name>A0A0B0PJV5_GOSAR</name>
<evidence type="ECO:0000313" key="3">
    <source>
        <dbReference type="Proteomes" id="UP000032142"/>
    </source>
</evidence>
<protein>
    <submittedName>
        <fullName evidence="2">Uncharacterized protein</fullName>
    </submittedName>
</protein>
<dbReference type="Proteomes" id="UP000032142">
    <property type="component" value="Unassembled WGS sequence"/>
</dbReference>